<feature type="chain" id="PRO_5039103094" description="Lipoprotein" evidence="1">
    <location>
        <begin position="21"/>
        <end position="138"/>
    </location>
</feature>
<organism evidence="2 3">
    <name type="scientific">Gracilibacillus oryzae</name>
    <dbReference type="NCBI Taxonomy" id="1672701"/>
    <lineage>
        <taxon>Bacteria</taxon>
        <taxon>Bacillati</taxon>
        <taxon>Bacillota</taxon>
        <taxon>Bacilli</taxon>
        <taxon>Bacillales</taxon>
        <taxon>Bacillaceae</taxon>
        <taxon>Gracilibacillus</taxon>
    </lineage>
</organism>
<dbReference type="PROSITE" id="PS51257">
    <property type="entry name" value="PROKAR_LIPOPROTEIN"/>
    <property type="match status" value="1"/>
</dbReference>
<sequence length="138" mass="15221">MNRKIAVLLGSLFLLLAACGVEDSKTFTFSEETEDWSANLKVTQTNDDYETQDLVLEYKGVDVNSVGKFTYHVDSVGSFGESGATLNDQGVLKESSEANPTNAKVDENTQVEVRVNWNGKTETFNLDRVTMVEVKTKG</sequence>
<dbReference type="RefSeq" id="WP_153403169.1">
    <property type="nucleotide sequence ID" value="NZ_ML762430.1"/>
</dbReference>
<dbReference type="OrthoDB" id="2989717at2"/>
<feature type="signal peptide" evidence="1">
    <location>
        <begin position="1"/>
        <end position="20"/>
    </location>
</feature>
<reference evidence="2 3" key="1">
    <citation type="submission" date="2019-10" db="EMBL/GenBank/DDBJ databases">
        <title>Gracilibacillus sp. nov. isolated from rice seeds.</title>
        <authorList>
            <person name="He S."/>
        </authorList>
    </citation>
    <scope>NUCLEOTIDE SEQUENCE [LARGE SCALE GENOMIC DNA]</scope>
    <source>
        <strain evidence="2 3">TD8</strain>
    </source>
</reference>
<dbReference type="Proteomes" id="UP000480246">
    <property type="component" value="Unassembled WGS sequence"/>
</dbReference>
<dbReference type="AlphaFoldDB" id="A0A7C8KTS9"/>
<proteinExistence type="predicted"/>
<evidence type="ECO:0000256" key="1">
    <source>
        <dbReference type="SAM" id="SignalP"/>
    </source>
</evidence>
<keyword evidence="3" id="KW-1185">Reference proteome</keyword>
<gene>
    <name evidence="2" type="ORF">F9U64_10565</name>
</gene>
<dbReference type="EMBL" id="WEID01000052">
    <property type="protein sequence ID" value="KAB8135713.1"/>
    <property type="molecule type" value="Genomic_DNA"/>
</dbReference>
<comment type="caution">
    <text evidence="2">The sequence shown here is derived from an EMBL/GenBank/DDBJ whole genome shotgun (WGS) entry which is preliminary data.</text>
</comment>
<keyword evidence="1" id="KW-0732">Signal</keyword>
<evidence type="ECO:0008006" key="4">
    <source>
        <dbReference type="Google" id="ProtNLM"/>
    </source>
</evidence>
<name>A0A7C8KTS9_9BACI</name>
<accession>A0A7C8KTS9</accession>
<protein>
    <recommendedName>
        <fullName evidence="4">Lipoprotein</fullName>
    </recommendedName>
</protein>
<evidence type="ECO:0000313" key="3">
    <source>
        <dbReference type="Proteomes" id="UP000480246"/>
    </source>
</evidence>
<evidence type="ECO:0000313" key="2">
    <source>
        <dbReference type="EMBL" id="KAB8135713.1"/>
    </source>
</evidence>